<dbReference type="Gene3D" id="2.30.30.100">
    <property type="match status" value="1"/>
</dbReference>
<dbReference type="GO" id="GO:0005737">
    <property type="term" value="C:cytoplasm"/>
    <property type="evidence" value="ECO:0007669"/>
    <property type="project" value="TreeGrafter"/>
</dbReference>
<dbReference type="InterPro" id="IPR050914">
    <property type="entry name" value="snRNP_SmB/NAA38-like"/>
</dbReference>
<dbReference type="GO" id="GO:0070990">
    <property type="term" value="F:snRNP binding"/>
    <property type="evidence" value="ECO:0007669"/>
    <property type="project" value="TreeGrafter"/>
</dbReference>
<dbReference type="GO" id="GO:0000398">
    <property type="term" value="P:mRNA splicing, via spliceosome"/>
    <property type="evidence" value="ECO:0007669"/>
    <property type="project" value="TreeGrafter"/>
</dbReference>
<feature type="domain" description="Sm" evidence="1">
    <location>
        <begin position="10"/>
        <end position="56"/>
    </location>
</feature>
<dbReference type="GO" id="GO:0046540">
    <property type="term" value="C:U4/U6 x U5 tri-snRNP complex"/>
    <property type="evidence" value="ECO:0007669"/>
    <property type="project" value="TreeGrafter"/>
</dbReference>
<dbReference type="GO" id="GO:0005687">
    <property type="term" value="C:U4 snRNP"/>
    <property type="evidence" value="ECO:0007669"/>
    <property type="project" value="TreeGrafter"/>
</dbReference>
<dbReference type="GO" id="GO:0005682">
    <property type="term" value="C:U5 snRNP"/>
    <property type="evidence" value="ECO:0007669"/>
    <property type="project" value="TreeGrafter"/>
</dbReference>
<dbReference type="Pfam" id="PF01423">
    <property type="entry name" value="LSM"/>
    <property type="match status" value="1"/>
</dbReference>
<dbReference type="AlphaFoldDB" id="A0A452U4W6"/>
<accession>A0A452U4W6</accession>
<sequence length="83" mass="9561">MTVRKSSEMLQHSDHRMTCILQDGHIFAGTVKSFNKNMNLIHCDCDEFRKTKGSVSFCSLFAALHKAIKKKKNVRESTHYSEK</sequence>
<dbReference type="GO" id="GO:0071004">
    <property type="term" value="C:U2-type prespliceosome"/>
    <property type="evidence" value="ECO:0007669"/>
    <property type="project" value="TreeGrafter"/>
</dbReference>
<dbReference type="Ensembl" id="ENSUMAT00000018656.1">
    <property type="protein sequence ID" value="ENSUMAP00000015761.1"/>
    <property type="gene ID" value="ENSUMAG00000011571.1"/>
</dbReference>
<dbReference type="GeneTree" id="ENSGT00940000155052"/>
<dbReference type="PANTHER" id="PTHR10701">
    <property type="entry name" value="SMALL NUCLEAR RIBONUCLEOPROTEIN-ASSOCIATED PROTEIN B AND N"/>
    <property type="match status" value="1"/>
</dbReference>
<dbReference type="OMA" id="YHRIEYI"/>
<reference evidence="2" key="1">
    <citation type="submission" date="2019-03" db="UniProtKB">
        <authorList>
            <consortium name="Ensembl"/>
        </authorList>
    </citation>
    <scope>IDENTIFICATION</scope>
</reference>
<dbReference type="InterPro" id="IPR001163">
    <property type="entry name" value="Sm_dom_euk/arc"/>
</dbReference>
<dbReference type="SUPFAM" id="SSF50182">
    <property type="entry name" value="Sm-like ribonucleoproteins"/>
    <property type="match status" value="1"/>
</dbReference>
<evidence type="ECO:0000313" key="2">
    <source>
        <dbReference type="Ensembl" id="ENSUMAP00000015761"/>
    </source>
</evidence>
<dbReference type="PANTHER" id="PTHR10701:SF15">
    <property type="entry name" value="SMALL NUCLEAR RIBONUCLEOPROTEIN-ASSOCIATED PROTEINS B AND B"/>
    <property type="match status" value="1"/>
</dbReference>
<dbReference type="GO" id="GO:0071013">
    <property type="term" value="C:catalytic step 2 spliceosome"/>
    <property type="evidence" value="ECO:0007669"/>
    <property type="project" value="TreeGrafter"/>
</dbReference>
<organism evidence="2">
    <name type="scientific">Ursus maritimus</name>
    <name type="common">Polar bear</name>
    <name type="synonym">Thalarctos maritimus</name>
    <dbReference type="NCBI Taxonomy" id="29073"/>
    <lineage>
        <taxon>Eukaryota</taxon>
        <taxon>Metazoa</taxon>
        <taxon>Chordata</taxon>
        <taxon>Craniata</taxon>
        <taxon>Vertebrata</taxon>
        <taxon>Euteleostomi</taxon>
        <taxon>Mammalia</taxon>
        <taxon>Eutheria</taxon>
        <taxon>Laurasiatheria</taxon>
        <taxon>Carnivora</taxon>
        <taxon>Caniformia</taxon>
        <taxon>Ursidae</taxon>
        <taxon>Ursus</taxon>
    </lineage>
</organism>
<name>A0A452U4W6_URSMA</name>
<proteinExistence type="predicted"/>
<evidence type="ECO:0000259" key="1">
    <source>
        <dbReference type="Pfam" id="PF01423"/>
    </source>
</evidence>
<dbReference type="InterPro" id="IPR010920">
    <property type="entry name" value="LSM_dom_sf"/>
</dbReference>
<dbReference type="GO" id="GO:0005686">
    <property type="term" value="C:U2 snRNP"/>
    <property type="evidence" value="ECO:0007669"/>
    <property type="project" value="TreeGrafter"/>
</dbReference>
<dbReference type="GO" id="GO:0005685">
    <property type="term" value="C:U1 snRNP"/>
    <property type="evidence" value="ECO:0007669"/>
    <property type="project" value="TreeGrafter"/>
</dbReference>
<protein>
    <recommendedName>
        <fullName evidence="1">Sm domain-containing protein</fullName>
    </recommendedName>
</protein>